<organism evidence="2 3">
    <name type="scientific">Mucilaginibacter humi</name>
    <dbReference type="NCBI Taxonomy" id="2732510"/>
    <lineage>
        <taxon>Bacteria</taxon>
        <taxon>Pseudomonadati</taxon>
        <taxon>Bacteroidota</taxon>
        <taxon>Sphingobacteriia</taxon>
        <taxon>Sphingobacteriales</taxon>
        <taxon>Sphingobacteriaceae</taxon>
        <taxon>Mucilaginibacter</taxon>
    </lineage>
</organism>
<accession>A0ABX1W3A3</accession>
<proteinExistence type="predicted"/>
<name>A0ABX1W3A3_9SPHI</name>
<gene>
    <name evidence="2" type="ORF">HK413_08200</name>
</gene>
<sequence>MDIKRKKNIVSVIGFIIGMAGGIIIHHHGIGVAMGIVLALAMREIFD</sequence>
<keyword evidence="1" id="KW-1133">Transmembrane helix</keyword>
<feature type="transmembrane region" description="Helical" evidence="1">
    <location>
        <begin position="12"/>
        <end position="41"/>
    </location>
</feature>
<comment type="caution">
    <text evidence="2">The sequence shown here is derived from an EMBL/GenBank/DDBJ whole genome shotgun (WGS) entry which is preliminary data.</text>
</comment>
<evidence type="ECO:0000256" key="1">
    <source>
        <dbReference type="SAM" id="Phobius"/>
    </source>
</evidence>
<keyword evidence="3" id="KW-1185">Reference proteome</keyword>
<protein>
    <recommendedName>
        <fullName evidence="4">Glycine zipper family protein</fullName>
    </recommendedName>
</protein>
<evidence type="ECO:0000313" key="2">
    <source>
        <dbReference type="EMBL" id="NNU34131.1"/>
    </source>
</evidence>
<dbReference type="EMBL" id="JABFCR010000033">
    <property type="protein sequence ID" value="NNU34131.1"/>
    <property type="molecule type" value="Genomic_DNA"/>
</dbReference>
<dbReference type="Proteomes" id="UP000566071">
    <property type="component" value="Unassembled WGS sequence"/>
</dbReference>
<dbReference type="RefSeq" id="WP_175269816.1">
    <property type="nucleotide sequence ID" value="NZ_JABFCR010000033.1"/>
</dbReference>
<evidence type="ECO:0008006" key="4">
    <source>
        <dbReference type="Google" id="ProtNLM"/>
    </source>
</evidence>
<evidence type="ECO:0000313" key="3">
    <source>
        <dbReference type="Proteomes" id="UP000566071"/>
    </source>
</evidence>
<keyword evidence="1" id="KW-0472">Membrane</keyword>
<keyword evidence="1" id="KW-0812">Transmembrane</keyword>
<reference evidence="2 3" key="1">
    <citation type="submission" date="2020-05" db="EMBL/GenBank/DDBJ databases">
        <authorList>
            <person name="Khan S.A."/>
            <person name="Jeon C.O."/>
            <person name="Chun B.H."/>
        </authorList>
    </citation>
    <scope>NUCLEOTIDE SEQUENCE [LARGE SCALE GENOMIC DNA]</scope>
    <source>
        <strain evidence="2 3">S1162</strain>
    </source>
</reference>